<evidence type="ECO:0000313" key="2">
    <source>
        <dbReference type="Proteomes" id="UP000475862"/>
    </source>
</evidence>
<accession>A0A6G0TWN5</accession>
<comment type="caution">
    <text evidence="1">The sequence shown here is derived from an EMBL/GenBank/DDBJ whole genome shotgun (WGS) entry which is preliminary data.</text>
</comment>
<dbReference type="EMBL" id="VYZN01000014">
    <property type="protein sequence ID" value="KAE9539990.1"/>
    <property type="molecule type" value="Genomic_DNA"/>
</dbReference>
<keyword evidence="2" id="KW-1185">Reference proteome</keyword>
<feature type="non-terminal residue" evidence="1">
    <location>
        <position position="1"/>
    </location>
</feature>
<evidence type="ECO:0000313" key="1">
    <source>
        <dbReference type="EMBL" id="KAE9539990.1"/>
    </source>
</evidence>
<gene>
    <name evidence="1" type="ORF">AGLY_005242</name>
</gene>
<organism evidence="1 2">
    <name type="scientific">Aphis glycines</name>
    <name type="common">Soybean aphid</name>
    <dbReference type="NCBI Taxonomy" id="307491"/>
    <lineage>
        <taxon>Eukaryota</taxon>
        <taxon>Metazoa</taxon>
        <taxon>Ecdysozoa</taxon>
        <taxon>Arthropoda</taxon>
        <taxon>Hexapoda</taxon>
        <taxon>Insecta</taxon>
        <taxon>Pterygota</taxon>
        <taxon>Neoptera</taxon>
        <taxon>Paraneoptera</taxon>
        <taxon>Hemiptera</taxon>
        <taxon>Sternorrhyncha</taxon>
        <taxon>Aphidomorpha</taxon>
        <taxon>Aphidoidea</taxon>
        <taxon>Aphididae</taxon>
        <taxon>Aphidini</taxon>
        <taxon>Aphis</taxon>
        <taxon>Aphis</taxon>
    </lineage>
</organism>
<protein>
    <submittedName>
        <fullName evidence="1">Uncharacterized protein</fullName>
    </submittedName>
</protein>
<dbReference type="AlphaFoldDB" id="A0A6G0TWN5"/>
<name>A0A6G0TWN5_APHGL</name>
<proteinExistence type="predicted"/>
<sequence>VISNFIKPRTIDIYHGYYRNPLFLNTFHDLDFKKLGLLNFELITRTDIPTSPTEHLTLFTCKYINVLILIIRYYENYIDQNITSIIITSVYKFYFPKPPIKFPRPPPAPCCNCRITFCNPGIPPKNNYLVYYNLYKHTNLLLAICDGLTFLDMSPLLNNPLIPPIFFTTPANFLSYFTFCNTSSLGNSYYTSWLFCKQFCSISMVELYRKYLPPSFILSMIVISFFNRAIDSISLPLDKNSSLSSSFNSFTLSMSPSISPIPSNLETNGFVLNGSKSSICSPVPIKIIGLFVAATLAPPPFAWPSSLVITTEPILTLSLKARACPSQA</sequence>
<dbReference type="Proteomes" id="UP000475862">
    <property type="component" value="Unassembled WGS sequence"/>
</dbReference>
<dbReference type="OrthoDB" id="10336916at2759"/>
<reference evidence="1 2" key="1">
    <citation type="submission" date="2019-08" db="EMBL/GenBank/DDBJ databases">
        <title>The genome of the soybean aphid Biotype 1, its phylome, world population structure and adaptation to the North American continent.</title>
        <authorList>
            <person name="Giordano R."/>
            <person name="Donthu R.K."/>
            <person name="Hernandez A.G."/>
            <person name="Wright C.L."/>
            <person name="Zimin A.V."/>
        </authorList>
    </citation>
    <scope>NUCLEOTIDE SEQUENCE [LARGE SCALE GENOMIC DNA]</scope>
    <source>
        <tissue evidence="1">Whole aphids</tissue>
    </source>
</reference>